<evidence type="ECO:0000313" key="2">
    <source>
        <dbReference type="EMBL" id="RSN78105.1"/>
    </source>
</evidence>
<dbReference type="Proteomes" id="UP000277582">
    <property type="component" value="Unassembled WGS sequence"/>
</dbReference>
<feature type="domain" description="N-acetyltransferase" evidence="1">
    <location>
        <begin position="24"/>
        <end position="171"/>
    </location>
</feature>
<dbReference type="PROSITE" id="PS51186">
    <property type="entry name" value="GNAT"/>
    <property type="match status" value="1"/>
</dbReference>
<dbReference type="SUPFAM" id="SSF55729">
    <property type="entry name" value="Acyl-CoA N-acyltransferases (Nat)"/>
    <property type="match status" value="1"/>
</dbReference>
<evidence type="ECO:0000313" key="3">
    <source>
        <dbReference type="Proteomes" id="UP000277582"/>
    </source>
</evidence>
<accession>A0A429GWH0</accession>
<dbReference type="EMBL" id="RCOS01000023">
    <property type="protein sequence ID" value="RSN78105.1"/>
    <property type="molecule type" value="Genomic_DNA"/>
</dbReference>
<dbReference type="Gene3D" id="3.40.630.30">
    <property type="match status" value="1"/>
</dbReference>
<protein>
    <submittedName>
        <fullName evidence="2">GNAT family N-acetyltransferase</fullName>
    </submittedName>
</protein>
<keyword evidence="3" id="KW-1185">Reference proteome</keyword>
<dbReference type="Pfam" id="PF00583">
    <property type="entry name" value="Acetyltransf_1"/>
    <property type="match status" value="1"/>
</dbReference>
<dbReference type="CDD" id="cd04301">
    <property type="entry name" value="NAT_SF"/>
    <property type="match status" value="1"/>
</dbReference>
<name>A0A429GWH0_9CREN</name>
<dbReference type="AlphaFoldDB" id="A0A429GWH0"/>
<comment type="caution">
    <text evidence="2">The sequence shown here is derived from an EMBL/GenBank/DDBJ whole genome shotgun (WGS) entry which is preliminary data.</text>
</comment>
<reference evidence="2 3" key="1">
    <citation type="submission" date="2018-10" db="EMBL/GenBank/DDBJ databases">
        <title>Co-occurring genomic capacity for anaerobic methane metabolism and dissimilatory sulfite reduction discovered in the Korarchaeota.</title>
        <authorList>
            <person name="Mckay L.J."/>
            <person name="Dlakic M."/>
            <person name="Fields M.W."/>
            <person name="Delmont T.O."/>
            <person name="Eren A.M."/>
            <person name="Jay Z.J."/>
            <person name="Klingelsmith K.B."/>
            <person name="Rusch D.B."/>
            <person name="Inskeep W.P."/>
        </authorList>
    </citation>
    <scope>NUCLEOTIDE SEQUENCE [LARGE SCALE GENOMIC DNA]</scope>
    <source>
        <strain evidence="2 3">MDKW</strain>
    </source>
</reference>
<dbReference type="GO" id="GO:0016747">
    <property type="term" value="F:acyltransferase activity, transferring groups other than amino-acyl groups"/>
    <property type="evidence" value="ECO:0007669"/>
    <property type="project" value="InterPro"/>
</dbReference>
<sequence length="235" mass="26956">MLSVDRGEVPAARTPFSMVIHLPISMRTACASDFEALVRLYFDFYSELREKQGWRAENAESIRSSVKQYIEDSGSIIFLAFADTDPVGFVRVSIREGCFWAEEIYVKPGYRQAGVGRSLMNHVEEYVLRKGGDAIYAMISPQNKTALLFLRSLGYDILNTIELVKLLKPIPEGKFRWLELLGLQFKTWKWAKEEYSEQEKEYLEAVEEFLKTGGTESELLQIVTQAIKDRMKKTG</sequence>
<organism evidence="2 3">
    <name type="scientific">Candidatus Methanodesulfokora washburnensis</name>
    <dbReference type="NCBI Taxonomy" id="2478471"/>
    <lineage>
        <taxon>Archaea</taxon>
        <taxon>Thermoproteota</taxon>
        <taxon>Candidatus Korarchaeia</taxon>
        <taxon>Candidatus Korarchaeia incertae sedis</taxon>
        <taxon>Candidatus Methanodesulfokora</taxon>
    </lineage>
</organism>
<dbReference type="InterPro" id="IPR016181">
    <property type="entry name" value="Acyl_CoA_acyltransferase"/>
</dbReference>
<evidence type="ECO:0000259" key="1">
    <source>
        <dbReference type="PROSITE" id="PS51186"/>
    </source>
</evidence>
<dbReference type="InterPro" id="IPR000182">
    <property type="entry name" value="GNAT_dom"/>
</dbReference>
<gene>
    <name evidence="2" type="ORF">D6D85_01465</name>
</gene>
<proteinExistence type="predicted"/>
<keyword evidence="2" id="KW-0808">Transferase</keyword>